<evidence type="ECO:0000313" key="3">
    <source>
        <dbReference type="Proteomes" id="UP000503312"/>
    </source>
</evidence>
<evidence type="ECO:0000256" key="1">
    <source>
        <dbReference type="SAM" id="SignalP"/>
    </source>
</evidence>
<evidence type="ECO:0000313" key="2">
    <source>
        <dbReference type="EMBL" id="QKM64466.1"/>
    </source>
</evidence>
<dbReference type="Proteomes" id="UP000503312">
    <property type="component" value="Chromosome"/>
</dbReference>
<sequence length="122" mass="13001">MNFHKNRFIHWIAAMAIAMSALAPAVSQAVSLAKGGHGLAMEICSADGSKMRLDVQIDDEASNSMQPCPYCVTHANITPAFNTNLTFAAPSSFALLPKLFYQSPKPLSVWVTPPSAAPPTQA</sequence>
<organism evidence="2 3">
    <name type="scientific">Polynucleobacter tropicus</name>
    <dbReference type="NCBI Taxonomy" id="1743174"/>
    <lineage>
        <taxon>Bacteria</taxon>
        <taxon>Pseudomonadati</taxon>
        <taxon>Pseudomonadota</taxon>
        <taxon>Betaproteobacteria</taxon>
        <taxon>Burkholderiales</taxon>
        <taxon>Burkholderiaceae</taxon>
        <taxon>Polynucleobacter</taxon>
    </lineage>
</organism>
<dbReference type="InterPro" id="IPR021333">
    <property type="entry name" value="DUF2946"/>
</dbReference>
<name>A0A6M9Q2X2_9BURK</name>
<gene>
    <name evidence="2" type="ORF">DCO17_03980</name>
</gene>
<dbReference type="EMBL" id="CP028942">
    <property type="protein sequence ID" value="QKM64466.1"/>
    <property type="molecule type" value="Genomic_DNA"/>
</dbReference>
<reference evidence="2 3" key="1">
    <citation type="submission" date="2018-04" db="EMBL/GenBank/DDBJ databases">
        <title>Polynucleobacter sp. UH21B genome.</title>
        <authorList>
            <person name="Hahn M.W."/>
        </authorList>
    </citation>
    <scope>NUCLEOTIDE SEQUENCE [LARGE SCALE GENOMIC DNA]</scope>
    <source>
        <strain evidence="2 3">MWH-UH21B</strain>
    </source>
</reference>
<dbReference type="KEGG" id="ptrp:DCO17_03980"/>
<dbReference type="RefSeq" id="WP_173955509.1">
    <property type="nucleotide sequence ID" value="NZ_CP028942.1"/>
</dbReference>
<keyword evidence="1" id="KW-0732">Signal</keyword>
<feature type="signal peptide" evidence="1">
    <location>
        <begin position="1"/>
        <end position="25"/>
    </location>
</feature>
<accession>A0A6M9Q2X2</accession>
<dbReference type="AlphaFoldDB" id="A0A6M9Q2X2"/>
<dbReference type="Pfam" id="PF11162">
    <property type="entry name" value="DUF2946"/>
    <property type="match status" value="1"/>
</dbReference>
<evidence type="ECO:0008006" key="4">
    <source>
        <dbReference type="Google" id="ProtNLM"/>
    </source>
</evidence>
<proteinExistence type="predicted"/>
<keyword evidence="3" id="KW-1185">Reference proteome</keyword>
<protein>
    <recommendedName>
        <fullName evidence="4">DUF2946 domain-containing protein</fullName>
    </recommendedName>
</protein>
<feature type="chain" id="PRO_5027067395" description="DUF2946 domain-containing protein" evidence="1">
    <location>
        <begin position="26"/>
        <end position="122"/>
    </location>
</feature>